<dbReference type="Pfam" id="PF09736">
    <property type="entry name" value="Bud13"/>
    <property type="match status" value="1"/>
</dbReference>
<evidence type="ECO:0000256" key="2">
    <source>
        <dbReference type="ARBA" id="ARBA00020644"/>
    </source>
</evidence>
<feature type="coiled-coil region" evidence="3">
    <location>
        <begin position="76"/>
        <end position="183"/>
    </location>
</feature>
<evidence type="ECO:0000256" key="3">
    <source>
        <dbReference type="SAM" id="Coils"/>
    </source>
</evidence>
<sequence length="252" mass="29896">MAPSLEEYISKKYARKSESKVKKYESFPESESLDVKDDTKSASTINGKESFEKKNNSFNVDDLSLPKLSSKSDVLMKQKEEEMRRKLQTLKNSNKNNAIIYRDSQGNIISETEAKKEEENKDCKRKRELEREENITKKNKNEAAIEKERQMRERLQQIRNEGINVYENDEKLIEKQKSEIKDEDPALLFNKKVIKEHKREVSKQFISITGRKLYKDPTRYPMNRFNIKPGWRWDGIVRGNGFEQKWFDKNTK</sequence>
<dbReference type="InterPro" id="IPR051112">
    <property type="entry name" value="CWC26_splicing_factor"/>
</dbReference>
<proteinExistence type="inferred from homology"/>
<gene>
    <name evidence="5" type="ORF">CANINC_003637</name>
</gene>
<keyword evidence="6" id="KW-1185">Reference proteome</keyword>
<dbReference type="GO" id="GO:0005684">
    <property type="term" value="C:U2-type spliceosomal complex"/>
    <property type="evidence" value="ECO:0007669"/>
    <property type="project" value="TreeGrafter"/>
</dbReference>
<dbReference type="OrthoDB" id="3994791at2759"/>
<keyword evidence="3" id="KW-0175">Coiled coil</keyword>
<dbReference type="PANTHER" id="PTHR31809">
    <property type="entry name" value="BUD13 HOMOLOG"/>
    <property type="match status" value="1"/>
</dbReference>
<feature type="region of interest" description="Disordered" evidence="4">
    <location>
        <begin position="20"/>
        <end position="48"/>
    </location>
</feature>
<dbReference type="InterPro" id="IPR018609">
    <property type="entry name" value="Bud13"/>
</dbReference>
<dbReference type="Proteomes" id="UP000307173">
    <property type="component" value="Unassembled WGS sequence"/>
</dbReference>
<dbReference type="EMBL" id="SELW01000582">
    <property type="protein sequence ID" value="TID20344.1"/>
    <property type="molecule type" value="Genomic_DNA"/>
</dbReference>
<evidence type="ECO:0000256" key="1">
    <source>
        <dbReference type="ARBA" id="ARBA00011069"/>
    </source>
</evidence>
<name>A0A4T0WY77_9ASCO</name>
<reference evidence="5 6" key="1">
    <citation type="journal article" date="2019" name="Front. Genet.">
        <title>Whole-Genome Sequencing of the Opportunistic Yeast Pathogen Candida inconspicua Uncovers Its Hybrid Origin.</title>
        <authorList>
            <person name="Mixao V."/>
            <person name="Hansen A.P."/>
            <person name="Saus E."/>
            <person name="Boekhout T."/>
            <person name="Lass-Florl C."/>
            <person name="Gabaldon T."/>
        </authorList>
    </citation>
    <scope>NUCLEOTIDE SEQUENCE [LARGE SCALE GENOMIC DNA]</scope>
    <source>
        <strain evidence="5 6">CBS 180</strain>
    </source>
</reference>
<evidence type="ECO:0000256" key="4">
    <source>
        <dbReference type="SAM" id="MobiDB-lite"/>
    </source>
</evidence>
<dbReference type="GO" id="GO:0000398">
    <property type="term" value="P:mRNA splicing, via spliceosome"/>
    <property type="evidence" value="ECO:0007669"/>
    <property type="project" value="TreeGrafter"/>
</dbReference>
<dbReference type="STRING" id="52247.A0A4T0WY77"/>
<protein>
    <recommendedName>
        <fullName evidence="2">Pre-mRNA-splicing factor CWC26</fullName>
    </recommendedName>
</protein>
<comment type="similarity">
    <text evidence="1">Belongs to the CWC26 family.</text>
</comment>
<comment type="caution">
    <text evidence="5">The sequence shown here is derived from an EMBL/GenBank/DDBJ whole genome shotgun (WGS) entry which is preliminary data.</text>
</comment>
<evidence type="ECO:0000313" key="6">
    <source>
        <dbReference type="Proteomes" id="UP000307173"/>
    </source>
</evidence>
<dbReference type="PANTHER" id="PTHR31809:SF0">
    <property type="entry name" value="BUD13 HOMOLOG"/>
    <property type="match status" value="1"/>
</dbReference>
<accession>A0A4T0WY77</accession>
<dbReference type="GO" id="GO:0003723">
    <property type="term" value="F:RNA binding"/>
    <property type="evidence" value="ECO:0007669"/>
    <property type="project" value="TreeGrafter"/>
</dbReference>
<dbReference type="GO" id="GO:0070274">
    <property type="term" value="C:RES complex"/>
    <property type="evidence" value="ECO:0007669"/>
    <property type="project" value="TreeGrafter"/>
</dbReference>
<evidence type="ECO:0000313" key="5">
    <source>
        <dbReference type="EMBL" id="TID20344.1"/>
    </source>
</evidence>
<dbReference type="AlphaFoldDB" id="A0A4T0WY77"/>
<organism evidence="5 6">
    <name type="scientific">Pichia inconspicua</name>
    <dbReference type="NCBI Taxonomy" id="52247"/>
    <lineage>
        <taxon>Eukaryota</taxon>
        <taxon>Fungi</taxon>
        <taxon>Dikarya</taxon>
        <taxon>Ascomycota</taxon>
        <taxon>Saccharomycotina</taxon>
        <taxon>Pichiomycetes</taxon>
        <taxon>Pichiales</taxon>
        <taxon>Pichiaceae</taxon>
        <taxon>Pichia</taxon>
    </lineage>
</organism>